<evidence type="ECO:0000313" key="3">
    <source>
        <dbReference type="Proteomes" id="UP000595140"/>
    </source>
</evidence>
<sequence>MKLELKTSILILLNDNIGHLDSNGEFDPLPLLLLRFSAAVETHRFGNSDIGDSNRGLSGRRSARGD</sequence>
<dbReference type="EMBL" id="OOIL02006792">
    <property type="protein sequence ID" value="VFR01964.1"/>
    <property type="molecule type" value="Genomic_DNA"/>
</dbReference>
<organism evidence="2 3">
    <name type="scientific">Cuscuta campestris</name>
    <dbReference type="NCBI Taxonomy" id="132261"/>
    <lineage>
        <taxon>Eukaryota</taxon>
        <taxon>Viridiplantae</taxon>
        <taxon>Streptophyta</taxon>
        <taxon>Embryophyta</taxon>
        <taxon>Tracheophyta</taxon>
        <taxon>Spermatophyta</taxon>
        <taxon>Magnoliopsida</taxon>
        <taxon>eudicotyledons</taxon>
        <taxon>Gunneridae</taxon>
        <taxon>Pentapetalae</taxon>
        <taxon>asterids</taxon>
        <taxon>lamiids</taxon>
        <taxon>Solanales</taxon>
        <taxon>Convolvulaceae</taxon>
        <taxon>Cuscuteae</taxon>
        <taxon>Cuscuta</taxon>
        <taxon>Cuscuta subgen. Grammica</taxon>
        <taxon>Cuscuta sect. Cleistogrammica</taxon>
    </lineage>
</organism>
<reference evidence="2 3" key="1">
    <citation type="submission" date="2018-04" db="EMBL/GenBank/DDBJ databases">
        <authorList>
            <person name="Vogel A."/>
        </authorList>
    </citation>
    <scope>NUCLEOTIDE SEQUENCE [LARGE SCALE GENOMIC DNA]</scope>
</reference>
<feature type="region of interest" description="Disordered" evidence="1">
    <location>
        <begin position="45"/>
        <end position="66"/>
    </location>
</feature>
<dbReference type="Proteomes" id="UP000595140">
    <property type="component" value="Unassembled WGS sequence"/>
</dbReference>
<dbReference type="AlphaFoldDB" id="A0A484NLL5"/>
<evidence type="ECO:0000313" key="2">
    <source>
        <dbReference type="EMBL" id="VFR01964.1"/>
    </source>
</evidence>
<gene>
    <name evidence="2" type="ORF">CCAM_LOCUS43739</name>
</gene>
<accession>A0A484NLL5</accession>
<name>A0A484NLL5_9ASTE</name>
<keyword evidence="3" id="KW-1185">Reference proteome</keyword>
<evidence type="ECO:0000256" key="1">
    <source>
        <dbReference type="SAM" id="MobiDB-lite"/>
    </source>
</evidence>
<proteinExistence type="predicted"/>
<protein>
    <submittedName>
        <fullName evidence="2">Uncharacterized protein</fullName>
    </submittedName>
</protein>